<comment type="caution">
    <text evidence="1">The sequence shown here is derived from an EMBL/GenBank/DDBJ whole genome shotgun (WGS) entry which is preliminary data.</text>
</comment>
<dbReference type="EMBL" id="DTGR01000214">
    <property type="protein sequence ID" value="HHS30811.1"/>
    <property type="molecule type" value="Genomic_DNA"/>
</dbReference>
<proteinExistence type="predicted"/>
<protein>
    <recommendedName>
        <fullName evidence="2">DUF5132 domain-containing protein</fullName>
    </recommendedName>
</protein>
<gene>
    <name evidence="1" type="ORF">ENV52_14055</name>
</gene>
<evidence type="ECO:0008006" key="2">
    <source>
        <dbReference type="Google" id="ProtNLM"/>
    </source>
</evidence>
<evidence type="ECO:0000313" key="1">
    <source>
        <dbReference type="EMBL" id="HHS30811.1"/>
    </source>
</evidence>
<dbReference type="AlphaFoldDB" id="A0A7V6A6F4"/>
<name>A0A7V6A6F4_9BACT</name>
<sequence>MIWAIISRPLAALATLAGVAILSPVLVPLTAAIVKPLVKPMTNLYLDIAEEIGEVVVEREKLKNQRKILGKGVQGREARAIEEGTAVLDQVEKLL</sequence>
<accession>A0A7V6A6F4</accession>
<reference evidence="1" key="1">
    <citation type="journal article" date="2020" name="mSystems">
        <title>Genome- and Community-Level Interaction Insights into Carbon Utilization and Element Cycling Functions of Hydrothermarchaeota in Hydrothermal Sediment.</title>
        <authorList>
            <person name="Zhou Z."/>
            <person name="Liu Y."/>
            <person name="Xu W."/>
            <person name="Pan J."/>
            <person name="Luo Z.H."/>
            <person name="Li M."/>
        </authorList>
    </citation>
    <scope>NUCLEOTIDE SEQUENCE [LARGE SCALE GENOMIC DNA]</scope>
    <source>
        <strain evidence="1">SpSt-767</strain>
    </source>
</reference>
<organism evidence="1">
    <name type="scientific">Desulfobacca acetoxidans</name>
    <dbReference type="NCBI Taxonomy" id="60893"/>
    <lineage>
        <taxon>Bacteria</taxon>
        <taxon>Pseudomonadati</taxon>
        <taxon>Thermodesulfobacteriota</taxon>
        <taxon>Desulfobaccia</taxon>
        <taxon>Desulfobaccales</taxon>
        <taxon>Desulfobaccaceae</taxon>
        <taxon>Desulfobacca</taxon>
    </lineage>
</organism>